<accession>A0A2S6H8B5</accession>
<name>A0A2S6H8B5_9GAMM</name>
<sequence length="289" mass="32460">MNRYDQSQGKKIGRAVIVATIILAALASAGWFYFKHQQSAAVTEPESRTLALPSGFGQMDAMSALSIKESIEGVAVEEAVSDNIVELQQETAFILPDLDHSDALFREEMTGISPALAGRLNTDQLVRKYVVIVNDFSQGLRLEKHLRFLQPDQPFAVEQQDGSLFISTKSYQRYDWLAAAINELDVQATLAVYKKFRPLLLQVFREFSYPDEYSLEDIFTKAASVILAAPVVDGRLAVLRHSINYKFADRQLEAANPVHKQMLRMGPENTRIIQNKLRILVEGLVNTKE</sequence>
<dbReference type="OrthoDB" id="5502479at2"/>
<keyword evidence="1" id="KW-0812">Transmembrane</keyword>
<feature type="transmembrane region" description="Helical" evidence="1">
    <location>
        <begin position="12"/>
        <end position="34"/>
    </location>
</feature>
<dbReference type="InterPro" id="IPR021382">
    <property type="entry name" value="DUF3014"/>
</dbReference>
<evidence type="ECO:0000313" key="3">
    <source>
        <dbReference type="Proteomes" id="UP000238071"/>
    </source>
</evidence>
<organism evidence="2 3">
    <name type="scientific">Methylobacter tundripaludum</name>
    <dbReference type="NCBI Taxonomy" id="173365"/>
    <lineage>
        <taxon>Bacteria</taxon>
        <taxon>Pseudomonadati</taxon>
        <taxon>Pseudomonadota</taxon>
        <taxon>Gammaproteobacteria</taxon>
        <taxon>Methylococcales</taxon>
        <taxon>Methylococcaceae</taxon>
        <taxon>Methylobacter</taxon>
    </lineage>
</organism>
<dbReference type="Pfam" id="PF11219">
    <property type="entry name" value="DUF3014"/>
    <property type="match status" value="1"/>
</dbReference>
<keyword evidence="3" id="KW-1185">Reference proteome</keyword>
<gene>
    <name evidence="2" type="ORF">B0F88_101245</name>
</gene>
<comment type="caution">
    <text evidence="2">The sequence shown here is derived from an EMBL/GenBank/DDBJ whole genome shotgun (WGS) entry which is preliminary data.</text>
</comment>
<dbReference type="AlphaFoldDB" id="A0A2S6H8B5"/>
<dbReference type="EMBL" id="PTIY01000001">
    <property type="protein sequence ID" value="PPK73715.1"/>
    <property type="molecule type" value="Genomic_DNA"/>
</dbReference>
<protein>
    <recommendedName>
        <fullName evidence="4">DUF3014 family protein</fullName>
    </recommendedName>
</protein>
<evidence type="ECO:0000313" key="2">
    <source>
        <dbReference type="EMBL" id="PPK73715.1"/>
    </source>
</evidence>
<evidence type="ECO:0000256" key="1">
    <source>
        <dbReference type="SAM" id="Phobius"/>
    </source>
</evidence>
<keyword evidence="1" id="KW-0472">Membrane</keyword>
<reference evidence="2 3" key="1">
    <citation type="submission" date="2018-02" db="EMBL/GenBank/DDBJ databases">
        <title>Subsurface microbial communities from deep shales in Ohio and West Virginia, USA.</title>
        <authorList>
            <person name="Wrighton K."/>
        </authorList>
    </citation>
    <scope>NUCLEOTIDE SEQUENCE [LARGE SCALE GENOMIC DNA]</scope>
    <source>
        <strain evidence="2 3">OWC-G53F</strain>
    </source>
</reference>
<evidence type="ECO:0008006" key="4">
    <source>
        <dbReference type="Google" id="ProtNLM"/>
    </source>
</evidence>
<dbReference type="Proteomes" id="UP000238071">
    <property type="component" value="Unassembled WGS sequence"/>
</dbReference>
<keyword evidence="1" id="KW-1133">Transmembrane helix</keyword>
<dbReference type="RefSeq" id="WP_104422108.1">
    <property type="nucleotide sequence ID" value="NZ_PTIY01000001.1"/>
</dbReference>
<proteinExistence type="predicted"/>